<dbReference type="AlphaFoldDB" id="A0A443K7X2"/>
<feature type="transmembrane region" description="Helical" evidence="1">
    <location>
        <begin position="38"/>
        <end position="64"/>
    </location>
</feature>
<name>A0A443K7X2_9RHOB</name>
<protein>
    <submittedName>
        <fullName evidence="2">Uncharacterized protein</fullName>
    </submittedName>
</protein>
<gene>
    <name evidence="2" type="ORF">D2T31_11985</name>
</gene>
<comment type="caution">
    <text evidence="2">The sequence shown here is derived from an EMBL/GenBank/DDBJ whole genome shotgun (WGS) entry which is preliminary data.</text>
</comment>
<dbReference type="EMBL" id="SAUX01000013">
    <property type="protein sequence ID" value="RWR28826.1"/>
    <property type="molecule type" value="Genomic_DNA"/>
</dbReference>
<evidence type="ECO:0000313" key="2">
    <source>
        <dbReference type="EMBL" id="RWR28826.1"/>
    </source>
</evidence>
<evidence type="ECO:0000313" key="3">
    <source>
        <dbReference type="Proteomes" id="UP000285295"/>
    </source>
</evidence>
<keyword evidence="1" id="KW-0472">Membrane</keyword>
<organism evidence="2 3">
    <name type="scientific">Paenirhodobacter populi</name>
    <dbReference type="NCBI Taxonomy" id="2306993"/>
    <lineage>
        <taxon>Bacteria</taxon>
        <taxon>Pseudomonadati</taxon>
        <taxon>Pseudomonadota</taxon>
        <taxon>Alphaproteobacteria</taxon>
        <taxon>Rhodobacterales</taxon>
        <taxon>Rhodobacter group</taxon>
        <taxon>Paenirhodobacter</taxon>
    </lineage>
</organism>
<sequence>MIAWERMPSLIRSARIAWGIPELRPFILQWAAWKLLRFIISVPLAVLSIPLVAFSLLASALQWISETLIDPLWSPTRAITRKMRANIAACRSAIPPDEIRRRALGESTTILAKNDGAGE</sequence>
<dbReference type="RefSeq" id="WP_128237545.1">
    <property type="nucleotide sequence ID" value="NZ_SAUX01000013.1"/>
</dbReference>
<dbReference type="Proteomes" id="UP000285295">
    <property type="component" value="Unassembled WGS sequence"/>
</dbReference>
<accession>A0A443K7X2</accession>
<reference evidence="2 3" key="2">
    <citation type="submission" date="2019-01" db="EMBL/GenBank/DDBJ databases">
        <authorList>
            <person name="Li Y."/>
        </authorList>
    </citation>
    <scope>NUCLEOTIDE SEQUENCE [LARGE SCALE GENOMIC DNA]</scope>
    <source>
        <strain evidence="2 3">D19-10-3-21</strain>
    </source>
</reference>
<evidence type="ECO:0000256" key="1">
    <source>
        <dbReference type="SAM" id="Phobius"/>
    </source>
</evidence>
<keyword evidence="1" id="KW-1133">Transmembrane helix</keyword>
<proteinExistence type="predicted"/>
<keyword evidence="1" id="KW-0812">Transmembrane</keyword>
<reference evidence="2 3" key="1">
    <citation type="submission" date="2019-01" db="EMBL/GenBank/DDBJ databases">
        <title>Sinorhodobacter populi sp. nov. isolated from the symptomatic bark tissue of Populus euramericana canker.</title>
        <authorList>
            <person name="Xu G."/>
        </authorList>
    </citation>
    <scope>NUCLEOTIDE SEQUENCE [LARGE SCALE GENOMIC DNA]</scope>
    <source>
        <strain evidence="2 3">D19-10-3-21</strain>
    </source>
</reference>